<proteinExistence type="predicted"/>
<organism evidence="1 2">
    <name type="scientific">Araneus ventricosus</name>
    <name type="common">Orbweaver spider</name>
    <name type="synonym">Epeira ventricosa</name>
    <dbReference type="NCBI Taxonomy" id="182803"/>
    <lineage>
        <taxon>Eukaryota</taxon>
        <taxon>Metazoa</taxon>
        <taxon>Ecdysozoa</taxon>
        <taxon>Arthropoda</taxon>
        <taxon>Chelicerata</taxon>
        <taxon>Arachnida</taxon>
        <taxon>Araneae</taxon>
        <taxon>Araneomorphae</taxon>
        <taxon>Entelegynae</taxon>
        <taxon>Araneoidea</taxon>
        <taxon>Araneidae</taxon>
        <taxon>Araneus</taxon>
    </lineage>
</organism>
<accession>A0A4Y2CUV5</accession>
<evidence type="ECO:0000313" key="2">
    <source>
        <dbReference type="Proteomes" id="UP000499080"/>
    </source>
</evidence>
<dbReference type="AlphaFoldDB" id="A0A4Y2CUV5"/>
<sequence length="140" mass="15643">MKCKIILTTKANGPPVPRAVKKWKEGKQSKEYQDVLNRRLLAIALTLDGSDYVFQLGNTSTPTSSYNEEWFNANKEAAATRWEGLGFGSAELQGRNPIPLRYVVYVDLAHVKGQTSSHWCGVEIWRRGPTHVSISLSDHG</sequence>
<dbReference type="EMBL" id="BGPR01000237">
    <property type="protein sequence ID" value="GBM07055.1"/>
    <property type="molecule type" value="Genomic_DNA"/>
</dbReference>
<comment type="caution">
    <text evidence="1">The sequence shown here is derived from an EMBL/GenBank/DDBJ whole genome shotgun (WGS) entry which is preliminary data.</text>
</comment>
<name>A0A4Y2CUV5_ARAVE</name>
<gene>
    <name evidence="1" type="ORF">AVEN_63493_1</name>
</gene>
<protein>
    <submittedName>
        <fullName evidence="1">Uncharacterized protein</fullName>
    </submittedName>
</protein>
<dbReference type="Proteomes" id="UP000499080">
    <property type="component" value="Unassembled WGS sequence"/>
</dbReference>
<evidence type="ECO:0000313" key="1">
    <source>
        <dbReference type="EMBL" id="GBM07055.1"/>
    </source>
</evidence>
<reference evidence="1 2" key="1">
    <citation type="journal article" date="2019" name="Sci. Rep.">
        <title>Orb-weaving spider Araneus ventricosus genome elucidates the spidroin gene catalogue.</title>
        <authorList>
            <person name="Kono N."/>
            <person name="Nakamura H."/>
            <person name="Ohtoshi R."/>
            <person name="Moran D.A.P."/>
            <person name="Shinohara A."/>
            <person name="Yoshida Y."/>
            <person name="Fujiwara M."/>
            <person name="Mori M."/>
            <person name="Tomita M."/>
            <person name="Arakawa K."/>
        </authorList>
    </citation>
    <scope>NUCLEOTIDE SEQUENCE [LARGE SCALE GENOMIC DNA]</scope>
</reference>
<keyword evidence="2" id="KW-1185">Reference proteome</keyword>